<reference evidence="2 3" key="1">
    <citation type="submission" date="2016-11" db="EMBL/GenBank/DDBJ databases">
        <authorList>
            <person name="Jaros S."/>
            <person name="Januszkiewicz K."/>
            <person name="Wedrychowicz H."/>
        </authorList>
    </citation>
    <scope>NUCLEOTIDE SEQUENCE [LARGE SCALE GENOMIC DNA]</scope>
    <source>
        <strain evidence="2 3">DSM 9705</strain>
    </source>
</reference>
<protein>
    <submittedName>
        <fullName evidence="2">Rubrerythrin</fullName>
    </submittedName>
</protein>
<feature type="domain" description="Rubrerythrin diiron-binding" evidence="1">
    <location>
        <begin position="9"/>
        <end position="99"/>
    </location>
</feature>
<sequence>MFTIDDIREIAIQIEKNGEQAYRRAAAAADQPEIAALFTRMADDEREHAEWFSSIRSNRHLSGDELELEQMGRRLLQEMVANQTFSLDQQELRQVRDVEDSLEQSRIFEEDTALFYEFLHSMIEDVEVKSHLEVIIAEERRHAEQIAELADSDPVGL</sequence>
<dbReference type="Gene3D" id="1.20.1260.10">
    <property type="match status" value="1"/>
</dbReference>
<organism evidence="2 3">
    <name type="scientific">Desulfofustis glycolicus DSM 9705</name>
    <dbReference type="NCBI Taxonomy" id="1121409"/>
    <lineage>
        <taxon>Bacteria</taxon>
        <taxon>Pseudomonadati</taxon>
        <taxon>Thermodesulfobacteriota</taxon>
        <taxon>Desulfobulbia</taxon>
        <taxon>Desulfobulbales</taxon>
        <taxon>Desulfocapsaceae</taxon>
        <taxon>Desulfofustis</taxon>
    </lineage>
</organism>
<evidence type="ECO:0000259" key="1">
    <source>
        <dbReference type="Pfam" id="PF02915"/>
    </source>
</evidence>
<dbReference type="GO" id="GO:0046872">
    <property type="term" value="F:metal ion binding"/>
    <property type="evidence" value="ECO:0007669"/>
    <property type="project" value="InterPro"/>
</dbReference>
<dbReference type="SUPFAM" id="SSF47240">
    <property type="entry name" value="Ferritin-like"/>
    <property type="match status" value="1"/>
</dbReference>
<keyword evidence="3" id="KW-1185">Reference proteome</keyword>
<dbReference type="GO" id="GO:0016491">
    <property type="term" value="F:oxidoreductase activity"/>
    <property type="evidence" value="ECO:0007669"/>
    <property type="project" value="InterPro"/>
</dbReference>
<dbReference type="RefSeq" id="WP_073377045.1">
    <property type="nucleotide sequence ID" value="NZ_FQXS01000017.1"/>
</dbReference>
<dbReference type="EMBL" id="FQXS01000017">
    <property type="protein sequence ID" value="SHH95174.1"/>
    <property type="molecule type" value="Genomic_DNA"/>
</dbReference>
<name>A0A1M5X6Q1_9BACT</name>
<dbReference type="AlphaFoldDB" id="A0A1M5X6Q1"/>
<dbReference type="InterPro" id="IPR012347">
    <property type="entry name" value="Ferritin-like"/>
</dbReference>
<dbReference type="PANTHER" id="PTHR33531">
    <property type="entry name" value="RUBRERYTHRIN SUBFAMILY"/>
    <property type="match status" value="1"/>
</dbReference>
<dbReference type="OrthoDB" id="5418888at2"/>
<accession>A0A1M5X6Q1</accession>
<evidence type="ECO:0000313" key="2">
    <source>
        <dbReference type="EMBL" id="SHH95174.1"/>
    </source>
</evidence>
<dbReference type="Pfam" id="PF02915">
    <property type="entry name" value="Rubrerythrin"/>
    <property type="match status" value="1"/>
</dbReference>
<proteinExistence type="predicted"/>
<dbReference type="InterPro" id="IPR009078">
    <property type="entry name" value="Ferritin-like_SF"/>
</dbReference>
<gene>
    <name evidence="2" type="ORF">SAMN02745124_02793</name>
</gene>
<dbReference type="Proteomes" id="UP000184139">
    <property type="component" value="Unassembled WGS sequence"/>
</dbReference>
<dbReference type="PANTHER" id="PTHR33531:SF7">
    <property type="entry name" value="HYPOTHETICAL MEMBRANE PROTEIN, CONSERVED"/>
    <property type="match status" value="1"/>
</dbReference>
<evidence type="ECO:0000313" key="3">
    <source>
        <dbReference type="Proteomes" id="UP000184139"/>
    </source>
</evidence>
<dbReference type="STRING" id="1121409.SAMN02745124_02793"/>
<dbReference type="InterPro" id="IPR003251">
    <property type="entry name" value="Rr_diiron-bd_dom"/>
</dbReference>